<evidence type="ECO:0000313" key="3">
    <source>
        <dbReference type="EMBL" id="RHN74077.1"/>
    </source>
</evidence>
<dbReference type="InterPro" id="IPR058352">
    <property type="entry name" value="DUF8039"/>
</dbReference>
<evidence type="ECO:0000313" key="4">
    <source>
        <dbReference type="EnsemblPlants" id="KEH18428"/>
    </source>
</evidence>
<dbReference type="Proteomes" id="UP000002051">
    <property type="component" value="Chromosome 8"/>
</dbReference>
<reference evidence="3" key="5">
    <citation type="journal article" date="2018" name="Nat. Plants">
        <title>Whole-genome landscape of Medicago truncatula symbiotic genes.</title>
        <authorList>
            <person name="Pecrix Y."/>
            <person name="Gamas P."/>
            <person name="Carrere S."/>
        </authorList>
    </citation>
    <scope>NUCLEOTIDE SEQUENCE</scope>
    <source>
        <tissue evidence="3">Leaves</tissue>
    </source>
</reference>
<proteinExistence type="predicted"/>
<accession>A0A072TNN9</accession>
<gene>
    <name evidence="2" type="ordered locus">MTR_8g019300</name>
    <name evidence="3" type="ORF">MtrunA17_Chr2g0305931</name>
</gene>
<dbReference type="EnsemblPlants" id="KEH18428">
    <property type="protein sequence ID" value="KEH18428"/>
    <property type="gene ID" value="MTR_8g019300"/>
</dbReference>
<dbReference type="EMBL" id="CM001224">
    <property type="protein sequence ID" value="KEH18428.1"/>
    <property type="molecule type" value="Genomic_DNA"/>
</dbReference>
<reference evidence="4" key="3">
    <citation type="submission" date="2015-04" db="UniProtKB">
        <authorList>
            <consortium name="EnsemblPlants"/>
        </authorList>
    </citation>
    <scope>IDENTIFICATION</scope>
    <source>
        <strain evidence="4">cv. Jemalong A17</strain>
    </source>
</reference>
<reference evidence="6" key="4">
    <citation type="journal article" date="2018" name="Nat. Plants">
        <title>Whole-genome landscape of Medicago truncatula symbiotic genes.</title>
        <authorList>
            <person name="Pecrix Y."/>
            <person name="Staton S.E."/>
            <person name="Sallet E."/>
            <person name="Lelandais-Briere C."/>
            <person name="Moreau S."/>
            <person name="Carrere S."/>
            <person name="Blein T."/>
            <person name="Jardinaud M.F."/>
            <person name="Latrasse D."/>
            <person name="Zouine M."/>
            <person name="Zahm M."/>
            <person name="Kreplak J."/>
            <person name="Mayjonade B."/>
            <person name="Satge C."/>
            <person name="Perez M."/>
            <person name="Cauet S."/>
            <person name="Marande W."/>
            <person name="Chantry-Darmon C."/>
            <person name="Lopez-Roques C."/>
            <person name="Bouchez O."/>
            <person name="Berard A."/>
            <person name="Debelle F."/>
            <person name="Munos S."/>
            <person name="Bendahmane A."/>
            <person name="Berges H."/>
            <person name="Niebel A."/>
            <person name="Buitink J."/>
            <person name="Frugier F."/>
            <person name="Benhamed M."/>
            <person name="Crespi M."/>
            <person name="Gouzy J."/>
            <person name="Gamas P."/>
        </authorList>
    </citation>
    <scope>NUCLEOTIDE SEQUENCE [LARGE SCALE GENOMIC DNA]</scope>
    <source>
        <strain evidence="6">cv. Jemalong A17</strain>
    </source>
</reference>
<protein>
    <recommendedName>
        <fullName evidence="1">DUF8039 domain-containing protein</fullName>
    </recommendedName>
</protein>
<evidence type="ECO:0000313" key="5">
    <source>
        <dbReference type="Proteomes" id="UP000002051"/>
    </source>
</evidence>
<keyword evidence="5" id="KW-1185">Reference proteome</keyword>
<feature type="domain" description="DUF8039" evidence="1">
    <location>
        <begin position="151"/>
        <end position="237"/>
    </location>
</feature>
<dbReference type="PANTHER" id="PTHR33018">
    <property type="entry name" value="OS10G0338966 PROTEIN-RELATED"/>
    <property type="match status" value="1"/>
</dbReference>
<name>A0A072TNN9_MEDTR</name>
<dbReference type="EMBL" id="PSQE01000002">
    <property type="protein sequence ID" value="RHN74077.1"/>
    <property type="molecule type" value="Genomic_DNA"/>
</dbReference>
<reference evidence="2 5" key="1">
    <citation type="journal article" date="2011" name="Nature">
        <title>The Medicago genome provides insight into the evolution of rhizobial symbioses.</title>
        <authorList>
            <person name="Young N.D."/>
            <person name="Debelle F."/>
            <person name="Oldroyd G.E."/>
            <person name="Geurts R."/>
            <person name="Cannon S.B."/>
            <person name="Udvardi M.K."/>
            <person name="Benedito V.A."/>
            <person name="Mayer K.F."/>
            <person name="Gouzy J."/>
            <person name="Schoof H."/>
            <person name="Van de Peer Y."/>
            <person name="Proost S."/>
            <person name="Cook D.R."/>
            <person name="Meyers B.C."/>
            <person name="Spannagl M."/>
            <person name="Cheung F."/>
            <person name="De Mita S."/>
            <person name="Krishnakumar V."/>
            <person name="Gundlach H."/>
            <person name="Zhou S."/>
            <person name="Mudge J."/>
            <person name="Bharti A.K."/>
            <person name="Murray J.D."/>
            <person name="Naoumkina M.A."/>
            <person name="Rosen B."/>
            <person name="Silverstein K.A."/>
            <person name="Tang H."/>
            <person name="Rombauts S."/>
            <person name="Zhao P.X."/>
            <person name="Zhou P."/>
            <person name="Barbe V."/>
            <person name="Bardou P."/>
            <person name="Bechner M."/>
            <person name="Bellec A."/>
            <person name="Berger A."/>
            <person name="Berges H."/>
            <person name="Bidwell S."/>
            <person name="Bisseling T."/>
            <person name="Choisne N."/>
            <person name="Couloux A."/>
            <person name="Denny R."/>
            <person name="Deshpande S."/>
            <person name="Dai X."/>
            <person name="Doyle J.J."/>
            <person name="Dudez A.M."/>
            <person name="Farmer A.D."/>
            <person name="Fouteau S."/>
            <person name="Franken C."/>
            <person name="Gibelin C."/>
            <person name="Gish J."/>
            <person name="Goldstein S."/>
            <person name="Gonzalez A.J."/>
            <person name="Green P.J."/>
            <person name="Hallab A."/>
            <person name="Hartog M."/>
            <person name="Hua A."/>
            <person name="Humphray S.J."/>
            <person name="Jeong D.H."/>
            <person name="Jing Y."/>
            <person name="Jocker A."/>
            <person name="Kenton S.M."/>
            <person name="Kim D.J."/>
            <person name="Klee K."/>
            <person name="Lai H."/>
            <person name="Lang C."/>
            <person name="Lin S."/>
            <person name="Macmil S.L."/>
            <person name="Magdelenat G."/>
            <person name="Matthews L."/>
            <person name="McCorrison J."/>
            <person name="Monaghan E.L."/>
            <person name="Mun J.H."/>
            <person name="Najar F.Z."/>
            <person name="Nicholson C."/>
            <person name="Noirot C."/>
            <person name="O'Bleness M."/>
            <person name="Paule C.R."/>
            <person name="Poulain J."/>
            <person name="Prion F."/>
            <person name="Qin B."/>
            <person name="Qu C."/>
            <person name="Retzel E.F."/>
            <person name="Riddle C."/>
            <person name="Sallet E."/>
            <person name="Samain S."/>
            <person name="Samson N."/>
            <person name="Sanders I."/>
            <person name="Saurat O."/>
            <person name="Scarpelli C."/>
            <person name="Schiex T."/>
            <person name="Segurens B."/>
            <person name="Severin A.J."/>
            <person name="Sherrier D.J."/>
            <person name="Shi R."/>
            <person name="Sims S."/>
            <person name="Singer S.R."/>
            <person name="Sinharoy S."/>
            <person name="Sterck L."/>
            <person name="Viollet A."/>
            <person name="Wang B.B."/>
            <person name="Wang K."/>
            <person name="Wang M."/>
            <person name="Wang X."/>
            <person name="Warfsmann J."/>
            <person name="Weissenbach J."/>
            <person name="White D.D."/>
            <person name="White J.D."/>
            <person name="Wiley G.B."/>
            <person name="Wincker P."/>
            <person name="Xing Y."/>
            <person name="Yang L."/>
            <person name="Yao Z."/>
            <person name="Ying F."/>
            <person name="Zhai J."/>
            <person name="Zhou L."/>
            <person name="Zuber A."/>
            <person name="Denarie J."/>
            <person name="Dixon R.A."/>
            <person name="May G.D."/>
            <person name="Schwartz D.C."/>
            <person name="Rogers J."/>
            <person name="Quetier F."/>
            <person name="Town C.D."/>
            <person name="Roe B.A."/>
        </authorList>
    </citation>
    <scope>NUCLEOTIDE SEQUENCE [LARGE SCALE GENOMIC DNA]</scope>
    <source>
        <strain evidence="2">A17</strain>
        <strain evidence="4 5">cv. Jemalong A17</strain>
    </source>
</reference>
<evidence type="ECO:0000313" key="6">
    <source>
        <dbReference type="Proteomes" id="UP000265566"/>
    </source>
</evidence>
<organism evidence="2 5">
    <name type="scientific">Medicago truncatula</name>
    <name type="common">Barrel medic</name>
    <name type="synonym">Medicago tribuloides</name>
    <dbReference type="NCBI Taxonomy" id="3880"/>
    <lineage>
        <taxon>Eukaryota</taxon>
        <taxon>Viridiplantae</taxon>
        <taxon>Streptophyta</taxon>
        <taxon>Embryophyta</taxon>
        <taxon>Tracheophyta</taxon>
        <taxon>Spermatophyta</taxon>
        <taxon>Magnoliopsida</taxon>
        <taxon>eudicotyledons</taxon>
        <taxon>Gunneridae</taxon>
        <taxon>Pentapetalae</taxon>
        <taxon>rosids</taxon>
        <taxon>fabids</taxon>
        <taxon>Fabales</taxon>
        <taxon>Fabaceae</taxon>
        <taxon>Papilionoideae</taxon>
        <taxon>50 kb inversion clade</taxon>
        <taxon>NPAAA clade</taxon>
        <taxon>Hologalegina</taxon>
        <taxon>IRL clade</taxon>
        <taxon>Trifolieae</taxon>
        <taxon>Medicago</taxon>
    </lineage>
</organism>
<reference evidence="2 5" key="2">
    <citation type="journal article" date="2014" name="BMC Genomics">
        <title>An improved genome release (version Mt4.0) for the model legume Medicago truncatula.</title>
        <authorList>
            <person name="Tang H."/>
            <person name="Krishnakumar V."/>
            <person name="Bidwell S."/>
            <person name="Rosen B."/>
            <person name="Chan A."/>
            <person name="Zhou S."/>
            <person name="Gentzbittel L."/>
            <person name="Childs K.L."/>
            <person name="Yandell M."/>
            <person name="Gundlach H."/>
            <person name="Mayer K.F."/>
            <person name="Schwartz D.C."/>
            <person name="Town C.D."/>
        </authorList>
    </citation>
    <scope>GENOME REANNOTATION</scope>
    <source>
        <strain evidence="2">A17</strain>
        <strain evidence="4 5">cv. Jemalong A17</strain>
    </source>
</reference>
<dbReference type="HOGENOM" id="CLU_1148712_0_0_1"/>
<evidence type="ECO:0000313" key="2">
    <source>
        <dbReference type="EMBL" id="KEH18428.1"/>
    </source>
</evidence>
<dbReference type="Pfam" id="PF26133">
    <property type="entry name" value="DUF8039"/>
    <property type="match status" value="1"/>
</dbReference>
<evidence type="ECO:0000259" key="1">
    <source>
        <dbReference type="Pfam" id="PF26133"/>
    </source>
</evidence>
<sequence length="242" mass="27041">MGYARLTQKVLVETKSTEKDIDKCLKWREGRVRNDGTVDESVQKVYAECVTLSQSSETSSCRDILSKALNVREYSGRVRGMGLGVTQTTLNKGQKRSEKNPSNRELMAIIQNISSEVEELKKERGKDIARSQQDMHIVSDKDSSNVDVLKNIPEGISPCSPYLLSPTYRIVAKGMVHNILGDKLHHKPLPVGYLKVSIDIAFEKDAELPIPDDDADIRLVGDAIGTYVAWQRNLISLNLEVK</sequence>
<dbReference type="Proteomes" id="UP000265566">
    <property type="component" value="Chromosome 2"/>
</dbReference>
<dbReference type="AlphaFoldDB" id="A0A072TNN9"/>
<dbReference type="Gramene" id="rna10035">
    <property type="protein sequence ID" value="RHN74077.1"/>
    <property type="gene ID" value="gene10035"/>
</dbReference>
<dbReference type="PANTHER" id="PTHR33018:SF31">
    <property type="entry name" value="TRANSPOSASE, PTTA_EN_SPM, PLANT"/>
    <property type="match status" value="1"/>
</dbReference>